<evidence type="ECO:0000313" key="3">
    <source>
        <dbReference type="Proteomes" id="UP000449547"/>
    </source>
</evidence>
<evidence type="ECO:0000313" key="2">
    <source>
        <dbReference type="EMBL" id="KAA8899797.1"/>
    </source>
</evidence>
<keyword evidence="1" id="KW-0175">Coiled coil</keyword>
<gene>
    <name evidence="2" type="ORF">DIURU_004054</name>
</gene>
<dbReference type="VEuPathDB" id="FungiDB:DIURU_004054"/>
<sequence length="433" mass="49576">MPESGVSSGDDGLRRQLRQAEAEASHWSQQWTQLRRQYDDISEKYNHLQRVITAQRPVLDELVAQTTALVGEFVDDEAMERLDAGIKRLFTMNYRDHDHEAPPDAHDIDSHRLRLYHAYLSLYQDYQRLAADTRPRGFSRDSVLRFLLRLVNQGQSVAEVAKFLENAGSKGELTPAEVEELKSVLENGTSTRARSSALDWLPEAIASASTANNSYIDSKDSQSTVYAADDDHNFLKAQVETLTAQLSQLNHHHAHCDDHHQQWKTTTDTLTKENADLRQQIHQLQLQQSSDDAVKRENARLWQEQRELVAQIRELSAPRASEVSELVAAHAELARLERRQRRLVVTTIRRQRTFARAVAGRSMEMLRQGVSYDPQRQRSPLTFRTVALLVVAAVRLRRHGDHRRRDQAEIAAVDGALDQQRQRVADLERVARR</sequence>
<reference evidence="2 3" key="1">
    <citation type="submission" date="2019-07" db="EMBL/GenBank/DDBJ databases">
        <title>Genome assembly of two rare yeast pathogens: Diutina rugosa and Trichomonascus ciferrii.</title>
        <authorList>
            <person name="Mixao V."/>
            <person name="Saus E."/>
            <person name="Hansen A."/>
            <person name="Lass-Flor C."/>
            <person name="Gabaldon T."/>
        </authorList>
    </citation>
    <scope>NUCLEOTIDE SEQUENCE [LARGE SCALE GENOMIC DNA]</scope>
    <source>
        <strain evidence="2 3">CBS 613</strain>
    </source>
</reference>
<dbReference type="Proteomes" id="UP000449547">
    <property type="component" value="Unassembled WGS sequence"/>
</dbReference>
<feature type="coiled-coil region" evidence="1">
    <location>
        <begin position="232"/>
        <end position="287"/>
    </location>
</feature>
<organism evidence="2 3">
    <name type="scientific">Diutina rugosa</name>
    <name type="common">Yeast</name>
    <name type="synonym">Candida rugosa</name>
    <dbReference type="NCBI Taxonomy" id="5481"/>
    <lineage>
        <taxon>Eukaryota</taxon>
        <taxon>Fungi</taxon>
        <taxon>Dikarya</taxon>
        <taxon>Ascomycota</taxon>
        <taxon>Saccharomycotina</taxon>
        <taxon>Pichiomycetes</taxon>
        <taxon>Debaryomycetaceae</taxon>
        <taxon>Diutina</taxon>
    </lineage>
</organism>
<protein>
    <submittedName>
        <fullName evidence="2">Uncharacterized protein</fullName>
    </submittedName>
</protein>
<dbReference type="RefSeq" id="XP_034011075.1">
    <property type="nucleotide sequence ID" value="XM_034156885.1"/>
</dbReference>
<proteinExistence type="predicted"/>
<name>A0A642UMU5_DIURU</name>
<dbReference type="AlphaFoldDB" id="A0A642UMU5"/>
<accession>A0A642UMU5</accession>
<evidence type="ECO:0000256" key="1">
    <source>
        <dbReference type="SAM" id="Coils"/>
    </source>
</evidence>
<dbReference type="GeneID" id="54782705"/>
<dbReference type="EMBL" id="SWFT01000120">
    <property type="protein sequence ID" value="KAA8899797.1"/>
    <property type="molecule type" value="Genomic_DNA"/>
</dbReference>
<comment type="caution">
    <text evidence="2">The sequence shown here is derived from an EMBL/GenBank/DDBJ whole genome shotgun (WGS) entry which is preliminary data.</text>
</comment>
<keyword evidence="3" id="KW-1185">Reference proteome</keyword>